<evidence type="ECO:0000256" key="6">
    <source>
        <dbReference type="ARBA" id="ARBA00022605"/>
    </source>
</evidence>
<dbReference type="SUPFAM" id="SSF55021">
    <property type="entry name" value="ACT-like"/>
    <property type="match status" value="1"/>
</dbReference>
<name>A0ABU0FGZ1_9HYPH</name>
<dbReference type="InterPro" id="IPR016204">
    <property type="entry name" value="HDH"/>
</dbReference>
<evidence type="ECO:0000256" key="10">
    <source>
        <dbReference type="ARBA" id="ARBA00023167"/>
    </source>
</evidence>
<dbReference type="RefSeq" id="WP_307429808.1">
    <property type="nucleotide sequence ID" value="NZ_JAUSVK010000001.1"/>
</dbReference>
<feature type="domain" description="ACT" evidence="12">
    <location>
        <begin position="351"/>
        <end position="437"/>
    </location>
</feature>
<dbReference type="EC" id="1.1.1.3" evidence="4"/>
<evidence type="ECO:0000256" key="9">
    <source>
        <dbReference type="ARBA" id="ARBA00023002"/>
    </source>
</evidence>
<keyword evidence="9 13" id="KW-0560">Oxidoreductase</keyword>
<dbReference type="EMBL" id="JAUSVK010000001">
    <property type="protein sequence ID" value="MDQ0393845.1"/>
    <property type="molecule type" value="Genomic_DNA"/>
</dbReference>
<dbReference type="CDD" id="cd04881">
    <property type="entry name" value="ACT_HSDH-Hom"/>
    <property type="match status" value="1"/>
</dbReference>
<evidence type="ECO:0000259" key="12">
    <source>
        <dbReference type="PROSITE" id="PS51671"/>
    </source>
</evidence>
<protein>
    <recommendedName>
        <fullName evidence="5">Homoserine dehydrogenase</fullName>
        <ecNumber evidence="4">1.1.1.3</ecNumber>
    </recommendedName>
</protein>
<evidence type="ECO:0000313" key="13">
    <source>
        <dbReference type="EMBL" id="MDQ0393845.1"/>
    </source>
</evidence>
<dbReference type="GO" id="GO:0004412">
    <property type="term" value="F:homoserine dehydrogenase activity"/>
    <property type="evidence" value="ECO:0007669"/>
    <property type="project" value="UniProtKB-EC"/>
</dbReference>
<accession>A0ABU0FGZ1</accession>
<dbReference type="Gene3D" id="3.30.360.10">
    <property type="entry name" value="Dihydrodipicolinate Reductase, domain 2"/>
    <property type="match status" value="1"/>
</dbReference>
<evidence type="ECO:0000256" key="11">
    <source>
        <dbReference type="RuleBase" id="RU004171"/>
    </source>
</evidence>
<dbReference type="InterPro" id="IPR036291">
    <property type="entry name" value="NAD(P)-bd_dom_sf"/>
</dbReference>
<comment type="similarity">
    <text evidence="3 11">Belongs to the homoserine dehydrogenase family.</text>
</comment>
<dbReference type="Gene3D" id="3.40.50.720">
    <property type="entry name" value="NAD(P)-binding Rossmann-like Domain"/>
    <property type="match status" value="1"/>
</dbReference>
<keyword evidence="8" id="KW-0521">NADP</keyword>
<evidence type="ECO:0000313" key="14">
    <source>
        <dbReference type="Proteomes" id="UP001237448"/>
    </source>
</evidence>
<keyword evidence="6" id="KW-0028">Amino-acid biosynthesis</keyword>
<comment type="pathway">
    <text evidence="1">Amino-acid biosynthesis; L-threonine biosynthesis; L-threonine from L-aspartate: step 3/5.</text>
</comment>
<organism evidence="13 14">
    <name type="scientific">Labrys monachus</name>
    <dbReference type="NCBI Taxonomy" id="217067"/>
    <lineage>
        <taxon>Bacteria</taxon>
        <taxon>Pseudomonadati</taxon>
        <taxon>Pseudomonadota</taxon>
        <taxon>Alphaproteobacteria</taxon>
        <taxon>Hyphomicrobiales</taxon>
        <taxon>Xanthobacteraceae</taxon>
        <taxon>Labrys</taxon>
    </lineage>
</organism>
<sequence>MADPLRIGIAGLGTVGTSTIRLLDRRANALAASCGRAITVAAVSARSRSRDRGISIERYRWFDDPVALARDPGIDVFVELMGGDEGPAHEAVRAALDMGTPVVTANKALLARHGVDLARRAEKAGVALNFEAAVAGGVPIIKTLREALVGNNIDRVYGILNGTCNYILTRMEAEGLSFGACLAEAQRLGYAEADPTFDIGGFDTAHKLALLTSLAFGTQVDAEAIHVEGIERITTEDLAAAAELGYRIKLLGVATRSESGVEQRVHPTMVPRSTPIAQVDGVTNAVAIDADAIPELTLVGPGAGGEATASAVVGDLADIARGQVMAPFGRPSGELTPLPHAAMQAHKGGYYVRLSVVDRPGAAAGIATRMAERGISLESIVQKHRGGRVYGGDDPSKVAGSVPVVLITYATTEAHIRLALEAMVADGYIVEPPQLIRIERE</sequence>
<keyword evidence="14" id="KW-1185">Reference proteome</keyword>
<comment type="pathway">
    <text evidence="2">Amino-acid biosynthesis; L-methionine biosynthesis via de novo pathway; L-homoserine from L-aspartate: step 3/3.</text>
</comment>
<gene>
    <name evidence="13" type="ORF">J3R73_003637</name>
</gene>
<evidence type="ECO:0000256" key="7">
    <source>
        <dbReference type="ARBA" id="ARBA00022697"/>
    </source>
</evidence>
<dbReference type="Gene3D" id="3.30.70.260">
    <property type="match status" value="1"/>
</dbReference>
<dbReference type="PROSITE" id="PS01042">
    <property type="entry name" value="HOMOSER_DHGENASE"/>
    <property type="match status" value="1"/>
</dbReference>
<dbReference type="NCBIfam" id="NF004976">
    <property type="entry name" value="PRK06349.1"/>
    <property type="match status" value="1"/>
</dbReference>
<dbReference type="InterPro" id="IPR019811">
    <property type="entry name" value="HDH_CS"/>
</dbReference>
<evidence type="ECO:0000256" key="3">
    <source>
        <dbReference type="ARBA" id="ARBA00006753"/>
    </source>
</evidence>
<dbReference type="InterPro" id="IPR045865">
    <property type="entry name" value="ACT-like_dom_sf"/>
</dbReference>
<dbReference type="PROSITE" id="PS51671">
    <property type="entry name" value="ACT"/>
    <property type="match status" value="1"/>
</dbReference>
<comment type="caution">
    <text evidence="13">The sequence shown here is derived from an EMBL/GenBank/DDBJ whole genome shotgun (WGS) entry which is preliminary data.</text>
</comment>
<reference evidence="13 14" key="1">
    <citation type="submission" date="2023-07" db="EMBL/GenBank/DDBJ databases">
        <title>Genomic Encyclopedia of Type Strains, Phase IV (KMG-IV): sequencing the most valuable type-strain genomes for metagenomic binning, comparative biology and taxonomic classification.</title>
        <authorList>
            <person name="Goeker M."/>
        </authorList>
    </citation>
    <scope>NUCLEOTIDE SEQUENCE [LARGE SCALE GENOMIC DNA]</scope>
    <source>
        <strain evidence="13 14">DSM 5896</strain>
    </source>
</reference>
<keyword evidence="7" id="KW-0791">Threonine biosynthesis</keyword>
<dbReference type="SUPFAM" id="SSF55347">
    <property type="entry name" value="Glyceraldehyde-3-phosphate dehydrogenase-like, C-terminal domain"/>
    <property type="match status" value="1"/>
</dbReference>
<dbReference type="SUPFAM" id="SSF51735">
    <property type="entry name" value="NAD(P)-binding Rossmann-fold domains"/>
    <property type="match status" value="1"/>
</dbReference>
<proteinExistence type="inferred from homology"/>
<dbReference type="Proteomes" id="UP001237448">
    <property type="component" value="Unassembled WGS sequence"/>
</dbReference>
<keyword evidence="10" id="KW-0486">Methionine biosynthesis</keyword>
<dbReference type="InterPro" id="IPR005106">
    <property type="entry name" value="Asp/hSer_DH_NAD-bd"/>
</dbReference>
<evidence type="ECO:0000256" key="1">
    <source>
        <dbReference type="ARBA" id="ARBA00005056"/>
    </source>
</evidence>
<dbReference type="PANTHER" id="PTHR43331">
    <property type="entry name" value="HOMOSERINE DEHYDROGENASE"/>
    <property type="match status" value="1"/>
</dbReference>
<dbReference type="InterPro" id="IPR002912">
    <property type="entry name" value="ACT_dom"/>
</dbReference>
<dbReference type="Pfam" id="PF03447">
    <property type="entry name" value="NAD_binding_3"/>
    <property type="match status" value="1"/>
</dbReference>
<dbReference type="PIRSF" id="PIRSF000098">
    <property type="entry name" value="Homoser_dehydrog"/>
    <property type="match status" value="1"/>
</dbReference>
<evidence type="ECO:0000256" key="4">
    <source>
        <dbReference type="ARBA" id="ARBA00013213"/>
    </source>
</evidence>
<evidence type="ECO:0000256" key="2">
    <source>
        <dbReference type="ARBA" id="ARBA00005062"/>
    </source>
</evidence>
<dbReference type="InterPro" id="IPR001342">
    <property type="entry name" value="HDH_cat"/>
</dbReference>
<evidence type="ECO:0000256" key="5">
    <source>
        <dbReference type="ARBA" id="ARBA00013376"/>
    </source>
</evidence>
<dbReference type="PANTHER" id="PTHR43331:SF1">
    <property type="entry name" value="HOMOSERINE DEHYDROGENASE"/>
    <property type="match status" value="1"/>
</dbReference>
<evidence type="ECO:0000256" key="8">
    <source>
        <dbReference type="ARBA" id="ARBA00022857"/>
    </source>
</evidence>
<dbReference type="Pfam" id="PF01842">
    <property type="entry name" value="ACT"/>
    <property type="match status" value="1"/>
</dbReference>
<dbReference type="Pfam" id="PF00742">
    <property type="entry name" value="Homoserine_dh"/>
    <property type="match status" value="1"/>
</dbReference>